<dbReference type="PANTHER" id="PTHR24208">
    <property type="entry name" value="LIM/HOMEOBOX PROTEIN LHX"/>
    <property type="match status" value="1"/>
</dbReference>
<comment type="subcellular location">
    <subcellularLocation>
        <location evidence="1 11 13">Nucleus</location>
    </subcellularLocation>
</comment>
<dbReference type="OMA" id="CYTREAD"/>
<dbReference type="Proteomes" id="UP000001554">
    <property type="component" value="Chromosome 8"/>
</dbReference>
<dbReference type="RefSeq" id="XP_035684823.1">
    <property type="nucleotide sequence ID" value="XM_035828930.1"/>
</dbReference>
<dbReference type="STRING" id="7739.C3Y315"/>
<evidence type="ECO:0000313" key="18">
    <source>
        <dbReference type="RefSeq" id="XP_035684823.1"/>
    </source>
</evidence>
<dbReference type="InterPro" id="IPR009057">
    <property type="entry name" value="Homeodomain-like_sf"/>
</dbReference>
<dbReference type="FunFam" id="2.10.110.10:FF:000031">
    <property type="entry name" value="LIM homeobox 6, isoform CRA_b"/>
    <property type="match status" value="1"/>
</dbReference>
<dbReference type="PROSITE" id="PS50023">
    <property type="entry name" value="LIM_DOMAIN_2"/>
    <property type="match status" value="2"/>
</dbReference>
<dbReference type="OrthoDB" id="10068367at2759"/>
<evidence type="ECO:0000256" key="13">
    <source>
        <dbReference type="RuleBase" id="RU000682"/>
    </source>
</evidence>
<proteinExistence type="predicted"/>
<dbReference type="GO" id="GO:0030182">
    <property type="term" value="P:neuron differentiation"/>
    <property type="evidence" value="ECO:0000318"/>
    <property type="project" value="GO_Central"/>
</dbReference>
<feature type="domain" description="Homeobox" evidence="15">
    <location>
        <begin position="195"/>
        <end position="255"/>
    </location>
</feature>
<keyword evidence="8 11" id="KW-0371">Homeobox</keyword>
<dbReference type="GO" id="GO:0006357">
    <property type="term" value="P:regulation of transcription by RNA polymerase II"/>
    <property type="evidence" value="ECO:0000318"/>
    <property type="project" value="GO_Central"/>
</dbReference>
<dbReference type="CDD" id="cd09379">
    <property type="entry name" value="LIM2_AWH"/>
    <property type="match status" value="1"/>
</dbReference>
<gene>
    <name evidence="18" type="primary">LOC118421583</name>
    <name evidence="16" type="ORF">BRAFLDRAFT_290647</name>
</gene>
<dbReference type="PROSITE" id="PS50071">
    <property type="entry name" value="HOMEOBOX_2"/>
    <property type="match status" value="1"/>
</dbReference>
<keyword evidence="4 12" id="KW-0862">Zinc</keyword>
<evidence type="ECO:0000256" key="7">
    <source>
        <dbReference type="ARBA" id="ARBA00023125"/>
    </source>
</evidence>
<dbReference type="GeneID" id="118421583"/>
<evidence type="ECO:0000256" key="10">
    <source>
        <dbReference type="ARBA" id="ARBA00023242"/>
    </source>
</evidence>
<evidence type="ECO:0000259" key="14">
    <source>
        <dbReference type="PROSITE" id="PS50023"/>
    </source>
</evidence>
<organism>
    <name type="scientific">Branchiostoma floridae</name>
    <name type="common">Florida lancelet</name>
    <name type="synonym">Amphioxus</name>
    <dbReference type="NCBI Taxonomy" id="7739"/>
    <lineage>
        <taxon>Eukaryota</taxon>
        <taxon>Metazoa</taxon>
        <taxon>Chordata</taxon>
        <taxon>Cephalochordata</taxon>
        <taxon>Leptocardii</taxon>
        <taxon>Amphioxiformes</taxon>
        <taxon>Branchiostomatidae</taxon>
        <taxon>Branchiostoma</taxon>
    </lineage>
</organism>
<dbReference type="FunFam" id="2.10.110.10:FF:000023">
    <property type="entry name" value="LIM homeobox 6"/>
    <property type="match status" value="1"/>
</dbReference>
<dbReference type="GO" id="GO:0046872">
    <property type="term" value="F:metal ion binding"/>
    <property type="evidence" value="ECO:0007669"/>
    <property type="project" value="UniProtKB-KW"/>
</dbReference>
<dbReference type="eggNOG" id="KOG0490">
    <property type="taxonomic scope" value="Eukaryota"/>
</dbReference>
<dbReference type="InterPro" id="IPR001781">
    <property type="entry name" value="Znf_LIM"/>
</dbReference>
<evidence type="ECO:0000256" key="6">
    <source>
        <dbReference type="ARBA" id="ARBA00023038"/>
    </source>
</evidence>
<dbReference type="Pfam" id="PF00046">
    <property type="entry name" value="Homeodomain"/>
    <property type="match status" value="1"/>
</dbReference>
<dbReference type="CDD" id="cd00086">
    <property type="entry name" value="homeodomain"/>
    <property type="match status" value="1"/>
</dbReference>
<dbReference type="SUPFAM" id="SSF57716">
    <property type="entry name" value="Glucocorticoid receptor-like (DNA-binding domain)"/>
    <property type="match status" value="2"/>
</dbReference>
<dbReference type="InterPro" id="IPR050453">
    <property type="entry name" value="LIM_Homeobox_TF"/>
</dbReference>
<keyword evidence="3" id="KW-0677">Repeat</keyword>
<dbReference type="GO" id="GO:0000977">
    <property type="term" value="F:RNA polymerase II transcription regulatory region sequence-specific DNA binding"/>
    <property type="evidence" value="ECO:0000318"/>
    <property type="project" value="GO_Central"/>
</dbReference>
<keyword evidence="9" id="KW-0804">Transcription</keyword>
<dbReference type="Gene3D" id="2.10.110.10">
    <property type="entry name" value="Cysteine Rich Protein"/>
    <property type="match status" value="2"/>
</dbReference>
<feature type="DNA-binding region" description="Homeobox" evidence="11">
    <location>
        <begin position="197"/>
        <end position="256"/>
    </location>
</feature>
<reference evidence="16" key="1">
    <citation type="journal article" date="2008" name="Nature">
        <title>The amphioxus genome and the evolution of the chordate karyotype.</title>
        <authorList>
            <consortium name="US DOE Joint Genome Institute (JGI-PGF)"/>
            <person name="Putnam N.H."/>
            <person name="Butts T."/>
            <person name="Ferrier D.E.K."/>
            <person name="Furlong R.F."/>
            <person name="Hellsten U."/>
            <person name="Kawashima T."/>
            <person name="Robinson-Rechavi M."/>
            <person name="Shoguchi E."/>
            <person name="Terry A."/>
            <person name="Yu J.-K."/>
            <person name="Benito-Gutierrez E.L."/>
            <person name="Dubchak I."/>
            <person name="Garcia-Fernandez J."/>
            <person name="Gibson-Brown J.J."/>
            <person name="Grigoriev I.V."/>
            <person name="Horton A.C."/>
            <person name="de Jong P.J."/>
            <person name="Jurka J."/>
            <person name="Kapitonov V.V."/>
            <person name="Kohara Y."/>
            <person name="Kuroki Y."/>
            <person name="Lindquist E."/>
            <person name="Lucas S."/>
            <person name="Osoegawa K."/>
            <person name="Pennacchio L.A."/>
            <person name="Salamov A.A."/>
            <person name="Satou Y."/>
            <person name="Sauka-Spengler T."/>
            <person name="Schmutz J."/>
            <person name="Shin-I T."/>
            <person name="Toyoda A."/>
            <person name="Bronner-Fraser M."/>
            <person name="Fujiyama A."/>
            <person name="Holland L.Z."/>
            <person name="Holland P.W.H."/>
            <person name="Satoh N."/>
            <person name="Rokhsar D.S."/>
        </authorList>
    </citation>
    <scope>NUCLEOTIDE SEQUENCE [LARGE SCALE GENOMIC DNA]</scope>
    <source>
        <strain evidence="16">S238N-H82</strain>
        <tissue evidence="16">Testes</tissue>
    </source>
</reference>
<dbReference type="SMART" id="SM00389">
    <property type="entry name" value="HOX"/>
    <property type="match status" value="1"/>
</dbReference>
<evidence type="ECO:0000256" key="11">
    <source>
        <dbReference type="PROSITE-ProRule" id="PRU00108"/>
    </source>
</evidence>
<feature type="domain" description="LIM zinc-binding" evidence="14">
    <location>
        <begin position="49"/>
        <end position="110"/>
    </location>
</feature>
<evidence type="ECO:0000256" key="3">
    <source>
        <dbReference type="ARBA" id="ARBA00022737"/>
    </source>
</evidence>
<dbReference type="KEGG" id="bfo:118421583"/>
<evidence type="ECO:0000256" key="12">
    <source>
        <dbReference type="PROSITE-ProRule" id="PRU00125"/>
    </source>
</evidence>
<evidence type="ECO:0000259" key="15">
    <source>
        <dbReference type="PROSITE" id="PS50071"/>
    </source>
</evidence>
<dbReference type="Gene3D" id="1.10.10.60">
    <property type="entry name" value="Homeodomain-like"/>
    <property type="match status" value="1"/>
</dbReference>
<keyword evidence="5" id="KW-0805">Transcription regulation</keyword>
<dbReference type="PANTHER" id="PTHR24208:SF127">
    <property type="entry name" value="LIM_HOMEOBOX PROTEIN AWH"/>
    <property type="match status" value="1"/>
</dbReference>
<dbReference type="GO" id="GO:0000981">
    <property type="term" value="F:DNA-binding transcription factor activity, RNA polymerase II-specific"/>
    <property type="evidence" value="ECO:0000318"/>
    <property type="project" value="GO_Central"/>
</dbReference>
<evidence type="ECO:0000256" key="4">
    <source>
        <dbReference type="ARBA" id="ARBA00022833"/>
    </source>
</evidence>
<protein>
    <submittedName>
        <fullName evidence="16">LIM class homeodomain transcription factor, Lhx6/8 subclass</fullName>
    </submittedName>
    <submittedName>
        <fullName evidence="18">LIM/homeobox protein Awh-like</fullName>
    </submittedName>
</protein>
<evidence type="ECO:0000256" key="8">
    <source>
        <dbReference type="ARBA" id="ARBA00023155"/>
    </source>
</evidence>
<keyword evidence="7 11" id="KW-0238">DNA-binding</keyword>
<evidence type="ECO:0000256" key="9">
    <source>
        <dbReference type="ARBA" id="ARBA00023163"/>
    </source>
</evidence>
<reference evidence="17" key="2">
    <citation type="journal article" date="2020" name="Nat. Ecol. Evol.">
        <title>Deeply conserved synteny resolves early events in vertebrate evolution.</title>
        <authorList>
            <person name="Simakov O."/>
            <person name="Marletaz F."/>
            <person name="Yue J.X."/>
            <person name="O'Connell B."/>
            <person name="Jenkins J."/>
            <person name="Brandt A."/>
            <person name="Calef R."/>
            <person name="Tung C.H."/>
            <person name="Huang T.K."/>
            <person name="Schmutz J."/>
            <person name="Satoh N."/>
            <person name="Yu J.K."/>
            <person name="Putnam N.H."/>
            <person name="Green R.E."/>
            <person name="Rokhsar D.S."/>
        </authorList>
    </citation>
    <scope>NUCLEOTIDE SEQUENCE [LARGE SCALE GENOMIC DNA]</scope>
    <source>
        <strain evidence="17">S238N-H82</strain>
    </source>
</reference>
<dbReference type="SUPFAM" id="SSF46689">
    <property type="entry name" value="Homeodomain-like"/>
    <property type="match status" value="1"/>
</dbReference>
<dbReference type="GO" id="GO:0005634">
    <property type="term" value="C:nucleus"/>
    <property type="evidence" value="ECO:0000318"/>
    <property type="project" value="GO_Central"/>
</dbReference>
<evidence type="ECO:0000256" key="1">
    <source>
        <dbReference type="ARBA" id="ARBA00004123"/>
    </source>
</evidence>
<dbReference type="CDD" id="cd09373">
    <property type="entry name" value="LIM1_AWH"/>
    <property type="match status" value="1"/>
</dbReference>
<sequence length="292" mass="32291">MSGFGTTVSPLFRTFPSPNWEALYTPCVQATAARRQDGNMSEHAEMDSELCTGCGGPIQDKFLLKVGERQWHVKCLRCSVCQTPLGRHTTCYTREADVFCKADYIRQFGTKCAKCCRNIQSNDWVRRAKTHVYHLACFACDACKRQLSTGEEFALHDGKVLCKSHYLEAMDAAAGSGNGSDCDSLYSGESGSGGHRPKRVRTTFTEEQLRVLQANFNIDSNPDGQDLERIAQITGLSKRVTQVWFQNSRARQKKYGNLTGSKSLSPGRKCCIKCGQIYCACVQSGLQATSCA</sequence>
<accession>C3Y315</accession>
<evidence type="ECO:0000256" key="5">
    <source>
        <dbReference type="ARBA" id="ARBA00023015"/>
    </source>
</evidence>
<evidence type="ECO:0000313" key="17">
    <source>
        <dbReference type="Proteomes" id="UP000001554"/>
    </source>
</evidence>
<dbReference type="SMART" id="SM00132">
    <property type="entry name" value="LIM"/>
    <property type="match status" value="2"/>
</dbReference>
<dbReference type="AlphaFoldDB" id="C3Y315"/>
<dbReference type="FunFam" id="1.10.10.60:FF:000027">
    <property type="entry name" value="LIM/homeobox protein Lhx9"/>
    <property type="match status" value="1"/>
</dbReference>
<dbReference type="EMBL" id="GG666482">
    <property type="protein sequence ID" value="EEN65427.1"/>
    <property type="molecule type" value="Genomic_DNA"/>
</dbReference>
<keyword evidence="6 12" id="KW-0440">LIM domain</keyword>
<reference evidence="18" key="3">
    <citation type="submission" date="2025-04" db="UniProtKB">
        <authorList>
            <consortium name="RefSeq"/>
        </authorList>
    </citation>
    <scope>IDENTIFICATION</scope>
    <source>
        <strain evidence="18">S238N-H82</strain>
        <tissue evidence="18">Testes</tissue>
    </source>
</reference>
<keyword evidence="2 12" id="KW-0479">Metal-binding</keyword>
<feature type="domain" description="LIM zinc-binding" evidence="14">
    <location>
        <begin position="111"/>
        <end position="172"/>
    </location>
</feature>
<name>C3Y315_BRAFL</name>
<evidence type="ECO:0000256" key="2">
    <source>
        <dbReference type="ARBA" id="ARBA00022723"/>
    </source>
</evidence>
<dbReference type="InParanoid" id="C3Y315"/>
<dbReference type="PROSITE" id="PS00478">
    <property type="entry name" value="LIM_DOMAIN_1"/>
    <property type="match status" value="1"/>
</dbReference>
<dbReference type="Pfam" id="PF00412">
    <property type="entry name" value="LIM"/>
    <property type="match status" value="2"/>
</dbReference>
<keyword evidence="17" id="KW-1185">Reference proteome</keyword>
<keyword evidence="10 11" id="KW-0539">Nucleus</keyword>
<evidence type="ECO:0000313" key="16">
    <source>
        <dbReference type="EMBL" id="EEN65427.1"/>
    </source>
</evidence>
<dbReference type="InterPro" id="IPR001356">
    <property type="entry name" value="HD"/>
</dbReference>